<dbReference type="GO" id="GO:0016239">
    <property type="term" value="P:positive regulation of macroautophagy"/>
    <property type="evidence" value="ECO:0007669"/>
    <property type="project" value="TreeGrafter"/>
</dbReference>
<dbReference type="PANTHER" id="PTHR12474">
    <property type="entry name" value="P53 REGULATED PA26 NUCLEAR PROTEIN SESTRIN"/>
    <property type="match status" value="1"/>
</dbReference>
<dbReference type="AlphaFoldDB" id="A0A368FS16"/>
<dbReference type="STRING" id="29170.A0A368FS16"/>
<evidence type="ECO:0000313" key="1">
    <source>
        <dbReference type="EMBL" id="RCN33007.1"/>
    </source>
</evidence>
<proteinExistence type="predicted"/>
<keyword evidence="2" id="KW-1185">Reference proteome</keyword>
<dbReference type="GO" id="GO:1901031">
    <property type="term" value="P:regulation of response to reactive oxygen species"/>
    <property type="evidence" value="ECO:0007669"/>
    <property type="project" value="InterPro"/>
</dbReference>
<feature type="non-terminal residue" evidence="1">
    <location>
        <position position="1"/>
    </location>
</feature>
<evidence type="ECO:0000313" key="2">
    <source>
        <dbReference type="Proteomes" id="UP000252519"/>
    </source>
</evidence>
<dbReference type="EMBL" id="JOJR01000990">
    <property type="protein sequence ID" value="RCN33007.1"/>
    <property type="molecule type" value="Genomic_DNA"/>
</dbReference>
<dbReference type="GO" id="GO:0005634">
    <property type="term" value="C:nucleus"/>
    <property type="evidence" value="ECO:0007669"/>
    <property type="project" value="InterPro"/>
</dbReference>
<dbReference type="GO" id="GO:1904262">
    <property type="term" value="P:negative regulation of TORC1 signaling"/>
    <property type="evidence" value="ECO:0007669"/>
    <property type="project" value="TreeGrafter"/>
</dbReference>
<accession>A0A368FS16</accession>
<sequence>VDLIVILDQWGSYRIERSEIYDSQRIGNFKVNTLLSREMKTFIKTAACFPHRITDDMRASVMKDFKMSEKIHVMLLIMEARLQASLLYFTRALTNHYSQAQRAIQPKRLD</sequence>
<dbReference type="GO" id="GO:0016684">
    <property type="term" value="F:oxidoreductase activity, acting on peroxide as acceptor"/>
    <property type="evidence" value="ECO:0007669"/>
    <property type="project" value="TreeGrafter"/>
</dbReference>
<dbReference type="Proteomes" id="UP000252519">
    <property type="component" value="Unassembled WGS sequence"/>
</dbReference>
<reference evidence="1 2" key="1">
    <citation type="submission" date="2014-10" db="EMBL/GenBank/DDBJ databases">
        <title>Draft genome of the hookworm Ancylostoma caninum.</title>
        <authorList>
            <person name="Mitreva M."/>
        </authorList>
    </citation>
    <scope>NUCLEOTIDE SEQUENCE [LARGE SCALE GENOMIC DNA]</scope>
    <source>
        <strain evidence="1 2">Baltimore</strain>
    </source>
</reference>
<dbReference type="PANTHER" id="PTHR12474:SF0">
    <property type="entry name" value="SESTRIN HOMOLOG"/>
    <property type="match status" value="1"/>
</dbReference>
<name>A0A368FS16_ANCCA</name>
<dbReference type="InterPro" id="IPR006730">
    <property type="entry name" value="Sestrin"/>
</dbReference>
<organism evidence="1 2">
    <name type="scientific">Ancylostoma caninum</name>
    <name type="common">Dog hookworm</name>
    <dbReference type="NCBI Taxonomy" id="29170"/>
    <lineage>
        <taxon>Eukaryota</taxon>
        <taxon>Metazoa</taxon>
        <taxon>Ecdysozoa</taxon>
        <taxon>Nematoda</taxon>
        <taxon>Chromadorea</taxon>
        <taxon>Rhabditida</taxon>
        <taxon>Rhabditina</taxon>
        <taxon>Rhabditomorpha</taxon>
        <taxon>Strongyloidea</taxon>
        <taxon>Ancylostomatidae</taxon>
        <taxon>Ancylostomatinae</taxon>
        <taxon>Ancylostoma</taxon>
    </lineage>
</organism>
<dbReference type="GO" id="GO:0071233">
    <property type="term" value="P:cellular response to L-leucine"/>
    <property type="evidence" value="ECO:0007669"/>
    <property type="project" value="TreeGrafter"/>
</dbReference>
<evidence type="ECO:0008006" key="3">
    <source>
        <dbReference type="Google" id="ProtNLM"/>
    </source>
</evidence>
<dbReference type="GO" id="GO:0070728">
    <property type="term" value="F:L-leucine binding"/>
    <property type="evidence" value="ECO:0007669"/>
    <property type="project" value="TreeGrafter"/>
</dbReference>
<dbReference type="OrthoDB" id="337464at2759"/>
<gene>
    <name evidence="1" type="ORF">ANCCAN_21174</name>
</gene>
<comment type="caution">
    <text evidence="1">The sequence shown here is derived from an EMBL/GenBank/DDBJ whole genome shotgun (WGS) entry which is preliminary data.</text>
</comment>
<dbReference type="GO" id="GO:1990253">
    <property type="term" value="P:cellular response to leucine starvation"/>
    <property type="evidence" value="ECO:0007669"/>
    <property type="project" value="TreeGrafter"/>
</dbReference>
<dbReference type="Pfam" id="PF04636">
    <property type="entry name" value="PA26"/>
    <property type="match status" value="1"/>
</dbReference>
<protein>
    <recommendedName>
        <fullName evidence="3">NR LBD domain-containing protein</fullName>
    </recommendedName>
</protein>